<dbReference type="EMBL" id="CP019474">
    <property type="protein sequence ID" value="UQC77900.1"/>
    <property type="molecule type" value="Genomic_DNA"/>
</dbReference>
<gene>
    <name evidence="2" type="ORF">CLUP02_03373</name>
</gene>
<feature type="region of interest" description="Disordered" evidence="1">
    <location>
        <begin position="111"/>
        <end position="132"/>
    </location>
</feature>
<evidence type="ECO:0000256" key="1">
    <source>
        <dbReference type="SAM" id="MobiDB-lite"/>
    </source>
</evidence>
<accession>A0A9Q8WCS5</accession>
<organism evidence="2 3">
    <name type="scientific">Colletotrichum lupini</name>
    <dbReference type="NCBI Taxonomy" id="145971"/>
    <lineage>
        <taxon>Eukaryota</taxon>
        <taxon>Fungi</taxon>
        <taxon>Dikarya</taxon>
        <taxon>Ascomycota</taxon>
        <taxon>Pezizomycotina</taxon>
        <taxon>Sordariomycetes</taxon>
        <taxon>Hypocreomycetidae</taxon>
        <taxon>Glomerellales</taxon>
        <taxon>Glomerellaceae</taxon>
        <taxon>Colletotrichum</taxon>
        <taxon>Colletotrichum acutatum species complex</taxon>
    </lineage>
</organism>
<name>A0A9Q8WCS5_9PEZI</name>
<dbReference type="RefSeq" id="XP_049139538.1">
    <property type="nucleotide sequence ID" value="XM_049282395.1"/>
</dbReference>
<sequence>MVFNEAGIVDFVAIRSSPDGAWRPLPIIVYGSDAASGHIQGSQRSRYILHPALDIATDEVWGLWLVGYRDCQISRIKYLPRVSTQPTLVQDTRKSKDGAAEVRNDILVQPSPVNGLQNPSDLSRRQSSGSNTGQRSYAAICLVKSASIGYVVKVWRAGLGED</sequence>
<evidence type="ECO:0000313" key="3">
    <source>
        <dbReference type="Proteomes" id="UP000830671"/>
    </source>
</evidence>
<protein>
    <submittedName>
        <fullName evidence="2">Uncharacterized protein</fullName>
    </submittedName>
</protein>
<reference evidence="2" key="1">
    <citation type="journal article" date="2021" name="Mol. Plant Microbe Interact.">
        <title>Complete Genome Sequence of the Plant-Pathogenic Fungus Colletotrichum lupini.</title>
        <authorList>
            <person name="Baroncelli R."/>
            <person name="Pensec F."/>
            <person name="Da Lio D."/>
            <person name="Boufleur T."/>
            <person name="Vicente I."/>
            <person name="Sarrocco S."/>
            <person name="Picot A."/>
            <person name="Baraldi E."/>
            <person name="Sukno S."/>
            <person name="Thon M."/>
            <person name="Le Floch G."/>
        </authorList>
    </citation>
    <scope>NUCLEOTIDE SEQUENCE</scope>
    <source>
        <strain evidence="2">IMI 504893</strain>
    </source>
</reference>
<dbReference type="Proteomes" id="UP000830671">
    <property type="component" value="Chromosome 2"/>
</dbReference>
<proteinExistence type="predicted"/>
<dbReference type="AlphaFoldDB" id="A0A9Q8WCS5"/>
<evidence type="ECO:0000313" key="2">
    <source>
        <dbReference type="EMBL" id="UQC77900.1"/>
    </source>
</evidence>
<dbReference type="GeneID" id="73337405"/>
<keyword evidence="3" id="KW-1185">Reference proteome</keyword>
<dbReference type="KEGG" id="clup:CLUP02_03373"/>